<dbReference type="HAMAP" id="MF_01894">
    <property type="entry name" value="Smc_prok"/>
    <property type="match status" value="1"/>
</dbReference>
<dbReference type="AlphaFoldDB" id="A0A1M5XYG6"/>
<dbReference type="InterPro" id="IPR024704">
    <property type="entry name" value="SMC"/>
</dbReference>
<gene>
    <name evidence="7" type="primary">smc</name>
    <name evidence="9" type="ORF">SAMN02745180_01897</name>
</gene>
<dbReference type="InterPro" id="IPR010935">
    <property type="entry name" value="SMC_hinge"/>
</dbReference>
<keyword evidence="10" id="KW-1185">Reference proteome</keyword>
<keyword evidence="6 7" id="KW-0238">DNA-binding</keyword>
<accession>A0A1M5XYG6</accession>
<dbReference type="GO" id="GO:0006260">
    <property type="term" value="P:DNA replication"/>
    <property type="evidence" value="ECO:0007669"/>
    <property type="project" value="UniProtKB-UniRule"/>
</dbReference>
<evidence type="ECO:0000256" key="3">
    <source>
        <dbReference type="ARBA" id="ARBA00022741"/>
    </source>
</evidence>
<dbReference type="EMBL" id="FQXR01000008">
    <property type="protein sequence ID" value="SHI04766.1"/>
    <property type="molecule type" value="Genomic_DNA"/>
</dbReference>
<keyword evidence="5 7" id="KW-0175">Coiled coil</keyword>
<feature type="coiled-coil region" evidence="7">
    <location>
        <begin position="227"/>
        <end position="268"/>
    </location>
</feature>
<evidence type="ECO:0000256" key="4">
    <source>
        <dbReference type="ARBA" id="ARBA00022840"/>
    </source>
</evidence>
<dbReference type="Proteomes" id="UP000184389">
    <property type="component" value="Unassembled WGS sequence"/>
</dbReference>
<dbReference type="FunFam" id="3.40.50.300:FF:000984">
    <property type="entry name" value="Chromosome partition protein Smc"/>
    <property type="match status" value="1"/>
</dbReference>
<dbReference type="SUPFAM" id="SSF52540">
    <property type="entry name" value="P-loop containing nucleoside triphosphate hydrolases"/>
    <property type="match status" value="2"/>
</dbReference>
<dbReference type="GO" id="GO:0007062">
    <property type="term" value="P:sister chromatid cohesion"/>
    <property type="evidence" value="ECO:0007669"/>
    <property type="project" value="InterPro"/>
</dbReference>
<proteinExistence type="inferred from homology"/>
<evidence type="ECO:0000313" key="9">
    <source>
        <dbReference type="EMBL" id="SHI04766.1"/>
    </source>
</evidence>
<comment type="domain">
    <text evidence="7">Contains large globular domains required for ATP hydrolysis at each terminus and a third globular domain forming a flexible hinge near the middle of the molecule. These domains are separated by coiled-coil structures.</text>
</comment>
<comment type="function">
    <text evidence="7">Required for chromosome condensation and partitioning.</text>
</comment>
<evidence type="ECO:0000256" key="5">
    <source>
        <dbReference type="ARBA" id="ARBA00023054"/>
    </source>
</evidence>
<dbReference type="InterPro" id="IPR027417">
    <property type="entry name" value="P-loop_NTPase"/>
</dbReference>
<dbReference type="InterPro" id="IPR011890">
    <property type="entry name" value="SMC_prok"/>
</dbReference>
<comment type="similarity">
    <text evidence="7">Belongs to the SMC family.</text>
</comment>
<organism evidence="9 10">
    <name type="scientific">Sporanaerobacter acetigenes DSM 13106</name>
    <dbReference type="NCBI Taxonomy" id="1123281"/>
    <lineage>
        <taxon>Bacteria</taxon>
        <taxon>Bacillati</taxon>
        <taxon>Bacillota</taxon>
        <taxon>Tissierellia</taxon>
        <taxon>Tissierellales</taxon>
        <taxon>Sporanaerobacteraceae</taxon>
        <taxon>Sporanaerobacter</taxon>
    </lineage>
</organism>
<dbReference type="Gene3D" id="1.20.1060.20">
    <property type="match status" value="1"/>
</dbReference>
<dbReference type="GO" id="GO:0007059">
    <property type="term" value="P:chromosome segregation"/>
    <property type="evidence" value="ECO:0007669"/>
    <property type="project" value="UniProtKB-UniRule"/>
</dbReference>
<reference evidence="9 10" key="1">
    <citation type="submission" date="2016-11" db="EMBL/GenBank/DDBJ databases">
        <authorList>
            <person name="Jaros S."/>
            <person name="Januszkiewicz K."/>
            <person name="Wedrychowicz H."/>
        </authorList>
    </citation>
    <scope>NUCLEOTIDE SEQUENCE [LARGE SCALE GENOMIC DNA]</scope>
    <source>
        <strain evidence="9 10">DSM 13106</strain>
    </source>
</reference>
<feature type="coiled-coil region" evidence="7">
    <location>
        <begin position="719"/>
        <end position="823"/>
    </location>
</feature>
<feature type="domain" description="SMC hinge" evidence="8">
    <location>
        <begin position="525"/>
        <end position="642"/>
    </location>
</feature>
<feature type="coiled-coil region" evidence="7">
    <location>
        <begin position="880"/>
        <end position="949"/>
    </location>
</feature>
<dbReference type="PIRSF" id="PIRSF005719">
    <property type="entry name" value="SMC"/>
    <property type="match status" value="1"/>
</dbReference>
<feature type="coiled-coil region" evidence="7">
    <location>
        <begin position="314"/>
        <end position="464"/>
    </location>
</feature>
<dbReference type="Gene3D" id="3.40.50.300">
    <property type="entry name" value="P-loop containing nucleotide triphosphate hydrolases"/>
    <property type="match status" value="2"/>
</dbReference>
<sequence>MHLKKLEIQGFKSFADKTEIEFKNGITGIVGPNGSGKSNISDAIRWVLGEQSIKTLRGNKMEDVIFSGTDKRRPLGFSEVTIIFDNKDEIIPIDYSEVSVTRRMFRSGESEYYINKNSCRLKDIKELFMDTGVGKDGYSIIGQGRVDEILSTKSEDRRNIFEEAAGIVKYKAKKEEGEKKLEKTEENLLRINDILFELEGQIDPLREQSNIAKEYLKKANQLKILEVNLFINEIDRLKQELINIEKQKKDLNQQVNAYTEEKEKIENRYFSIKSQIDDMDKSIDEFQNKKYSIQSNIDKKEHQLILYDENEKFYKKEKERLKKGKTENLKLREELLKEKRNLIDEIETKKRELSLLNNRFLEESEILKKLISQIETKEKDIDKEKDNIVEAYNSLSDKKNKANSLEIFKESIRKRIDELDREINALSKEKDEMESIANKLNIEKEKKEEELKVILNDKKKYQEKEEYLKEEYEVLFKKINEDKSLLQGKISNHNLLKNMEEDYEGYYKSVRSLLLSTKKEPRLENGIVGVIGELLKVDEEYEKAIEVALGSSLQNIVTNTEGDAKFAIEYLRKNNLGRVTFLPLSAVKGKRLNINMEEVKQQGGIGIGSDLIKYDEKYSGIFDYLLGRTLVVKDIDCGIKLSKKHGYSFRIVTLDGDVLNPGGSITGGSMSKNSTNILNRKNRMTSLSEEIQTIRSELNFNEGKADKMKTELYNISNFIKGKDEKIQSMNIEIIQLENNGDQILSDMKKNEYRIEKCLVEIQNLNKEIGDINSQVSSLEDDIVQLEKGRDLVKDSIKEMVENFERQKNLRQEKTDKITELKIQINSIDNTVASSKERLLYIDRECSDILNTLNEIDMEYDENCVKIQEVNKFRQEICEDIDANRKLLEECILNLNKLKENKKVFMENFTDEQEKLKGMDEKINLLEKNINNLDVKYAKYSVQIENYNSRLEEEYELNYEEALGLKIEIKNFKEVEGEVRILKNDIKNLGTVNLGSIEEYKKVKERFEFINTQKDDLLSAKKSLKEVIKDMESKMEKQFLENFSLIRENFQLVFKELFGGGKADVYLVDEENVLESGIEIIAQPPGKKLQSLSLLSGGEKSLTAVALLFAILKTKPTPFCILDEIDAALDEANITRYTLYLKSFSENTQFIMITHRKGTMEIADTLYGVTMEEEGISRLVSVKLSDKMKEKAS</sequence>
<evidence type="ECO:0000256" key="2">
    <source>
        <dbReference type="ARBA" id="ARBA00022490"/>
    </source>
</evidence>
<dbReference type="SMART" id="SM00968">
    <property type="entry name" value="SMC_hinge"/>
    <property type="match status" value="1"/>
</dbReference>
<keyword evidence="3 7" id="KW-0547">Nucleotide-binding</keyword>
<dbReference type="SUPFAM" id="SSF58104">
    <property type="entry name" value="Methyl-accepting chemotaxis protein (MCP) signaling domain"/>
    <property type="match status" value="1"/>
</dbReference>
<dbReference type="PANTHER" id="PTHR43977">
    <property type="entry name" value="STRUCTURAL MAINTENANCE OF CHROMOSOMES PROTEIN 3"/>
    <property type="match status" value="1"/>
</dbReference>
<dbReference type="GO" id="GO:0005524">
    <property type="term" value="F:ATP binding"/>
    <property type="evidence" value="ECO:0007669"/>
    <property type="project" value="UniProtKB-UniRule"/>
</dbReference>
<name>A0A1M5XYG6_9FIRM</name>
<dbReference type="GO" id="GO:0005737">
    <property type="term" value="C:cytoplasm"/>
    <property type="evidence" value="ECO:0007669"/>
    <property type="project" value="UniProtKB-SubCell"/>
</dbReference>
<dbReference type="CDD" id="cd03278">
    <property type="entry name" value="ABC_SMC_barmotin"/>
    <property type="match status" value="2"/>
</dbReference>
<dbReference type="FunFam" id="3.40.50.300:FF:000901">
    <property type="entry name" value="Chromosome partition protein Smc"/>
    <property type="match status" value="1"/>
</dbReference>
<dbReference type="GO" id="GO:0003677">
    <property type="term" value="F:DNA binding"/>
    <property type="evidence" value="ECO:0007669"/>
    <property type="project" value="UniProtKB-UniRule"/>
</dbReference>
<dbReference type="SUPFAM" id="SSF75553">
    <property type="entry name" value="Smc hinge domain"/>
    <property type="match status" value="1"/>
</dbReference>
<evidence type="ECO:0000256" key="7">
    <source>
        <dbReference type="HAMAP-Rule" id="MF_01894"/>
    </source>
</evidence>
<dbReference type="Pfam" id="PF02463">
    <property type="entry name" value="SMC_N"/>
    <property type="match status" value="1"/>
</dbReference>
<keyword evidence="4 7" id="KW-0067">ATP-binding</keyword>
<dbReference type="NCBIfam" id="TIGR02168">
    <property type="entry name" value="SMC_prok_B"/>
    <property type="match status" value="1"/>
</dbReference>
<feature type="coiled-coil region" evidence="7">
    <location>
        <begin position="1013"/>
        <end position="1040"/>
    </location>
</feature>
<dbReference type="STRING" id="1123281.SAMN02745180_01897"/>
<comment type="subcellular location">
    <subcellularLocation>
        <location evidence="1 7">Cytoplasm</location>
    </subcellularLocation>
</comment>
<dbReference type="GO" id="GO:0030261">
    <property type="term" value="P:chromosome condensation"/>
    <property type="evidence" value="ECO:0007669"/>
    <property type="project" value="InterPro"/>
</dbReference>
<keyword evidence="2 7" id="KW-0963">Cytoplasm</keyword>
<dbReference type="InterPro" id="IPR003395">
    <property type="entry name" value="RecF/RecN/SMC_N"/>
</dbReference>
<evidence type="ECO:0000313" key="10">
    <source>
        <dbReference type="Proteomes" id="UP000184389"/>
    </source>
</evidence>
<dbReference type="Gene3D" id="3.30.70.1620">
    <property type="match status" value="1"/>
</dbReference>
<dbReference type="GO" id="GO:0016887">
    <property type="term" value="F:ATP hydrolysis activity"/>
    <property type="evidence" value="ECO:0007669"/>
    <property type="project" value="InterPro"/>
</dbReference>
<dbReference type="OrthoDB" id="9808768at2"/>
<dbReference type="GO" id="GO:0005694">
    <property type="term" value="C:chromosome"/>
    <property type="evidence" value="ECO:0007669"/>
    <property type="project" value="InterPro"/>
</dbReference>
<dbReference type="RefSeq" id="WP_072744553.1">
    <property type="nucleotide sequence ID" value="NZ_FQXR01000008.1"/>
</dbReference>
<feature type="binding site" evidence="7">
    <location>
        <begin position="32"/>
        <end position="39"/>
    </location>
    <ligand>
        <name>ATP</name>
        <dbReference type="ChEBI" id="CHEBI:30616"/>
    </ligand>
</feature>
<evidence type="ECO:0000259" key="8">
    <source>
        <dbReference type="SMART" id="SM00968"/>
    </source>
</evidence>
<evidence type="ECO:0000256" key="1">
    <source>
        <dbReference type="ARBA" id="ARBA00004496"/>
    </source>
</evidence>
<dbReference type="Pfam" id="PF06470">
    <property type="entry name" value="SMC_hinge"/>
    <property type="match status" value="1"/>
</dbReference>
<protein>
    <recommendedName>
        <fullName evidence="7">Chromosome partition protein Smc</fullName>
    </recommendedName>
</protein>
<feature type="coiled-coil region" evidence="7">
    <location>
        <begin position="167"/>
        <end position="201"/>
    </location>
</feature>
<evidence type="ECO:0000256" key="6">
    <source>
        <dbReference type="ARBA" id="ARBA00023125"/>
    </source>
</evidence>
<comment type="subunit">
    <text evidence="7">Homodimer.</text>
</comment>
<dbReference type="InterPro" id="IPR036277">
    <property type="entry name" value="SMC_hinge_sf"/>
</dbReference>